<dbReference type="GO" id="GO:0046872">
    <property type="term" value="F:metal ion binding"/>
    <property type="evidence" value="ECO:0007669"/>
    <property type="project" value="InterPro"/>
</dbReference>
<organism evidence="5">
    <name type="scientific">Mycobacterium xenopi 4042</name>
    <dbReference type="NCBI Taxonomy" id="1299334"/>
    <lineage>
        <taxon>Bacteria</taxon>
        <taxon>Bacillati</taxon>
        <taxon>Actinomycetota</taxon>
        <taxon>Actinomycetes</taxon>
        <taxon>Mycobacteriales</taxon>
        <taxon>Mycobacteriaceae</taxon>
        <taxon>Mycobacterium</taxon>
    </lineage>
</organism>
<protein>
    <submittedName>
        <fullName evidence="5">Calcineurin-like phosphoesterase family protein</fullName>
    </submittedName>
</protein>
<sequence length="547" mass="58446">MSEDPEPADGGATQQRGISRRTLLATGAASAVVGAGLGVGGTVLARSHRPGPALWQRPDRAGAPPVRGLHLQFGQNASTQVVVSWHTTDAVRNPRVMVGAPGSGFGRTVPAETRTYRDAKSNTEVRVNHAVLDNLTPDTDYVYAAVHDGASPELGTARTAPLGRKPLCFTSFGDQATPTLGRLVGTTYASDNLGSPAAGDITAAVERIGPLFNLVNGDLCYANLARDRVRTWTDWFDNNTRSARHRPWMPAAGNHENELGNGPVGYAAYQTYFALPDSGSDPQFRGLWYSFTAGSLRVISLNNDDVCFQDGGNFYIHGYSGGAQKRWLEAELANARHDPEIDWIVVCMHQTAISTTNRTNGADLGIRQEWLPLFDRYQVDLVVCGHEHHYERSHPVRGVLGGDTRTPIPVDTRTDVVDTTRGTVHLVIGGGGTSAPSNKLFFAQPRCRVLTGVGGFDAAIGRKAPIYLTEEAPWSAFRDRENPYGFAAFEVDPGAPGGTTSIKVTHYAVGGPPVHSASSTSSPSPDRVAASGAAAKVPRPQGNPSRH</sequence>
<dbReference type="InterPro" id="IPR029052">
    <property type="entry name" value="Metallo-depent_PP-like"/>
</dbReference>
<dbReference type="InterPro" id="IPR015914">
    <property type="entry name" value="PAPs_N"/>
</dbReference>
<comment type="caution">
    <text evidence="5">The sequence shown here is derived from an EMBL/GenBank/DDBJ whole genome shotgun (WGS) entry which is preliminary data.</text>
</comment>
<feature type="compositionally biased region" description="Low complexity" evidence="2">
    <location>
        <begin position="512"/>
        <end position="525"/>
    </location>
</feature>
<accession>X8AL40</accession>
<dbReference type="InterPro" id="IPR006311">
    <property type="entry name" value="TAT_signal"/>
</dbReference>
<feature type="domain" description="Purple acid phosphatase N-terminal" evidence="4">
    <location>
        <begin position="68"/>
        <end position="152"/>
    </location>
</feature>
<reference evidence="5" key="1">
    <citation type="submission" date="2014-01" db="EMBL/GenBank/DDBJ databases">
        <authorList>
            <person name="Brown-Elliot B."/>
            <person name="Wallace R."/>
            <person name="Lenaerts A."/>
            <person name="Ordway D."/>
            <person name="DeGroote M.A."/>
            <person name="Parker T."/>
            <person name="Sizemore C."/>
            <person name="Tallon L.J."/>
            <person name="Sadzewicz L.K."/>
            <person name="Sengamalay N."/>
            <person name="Fraser C.M."/>
            <person name="Hine E."/>
            <person name="Shefchek K.A."/>
            <person name="Das S.P."/>
            <person name="Tettelin H."/>
        </authorList>
    </citation>
    <scope>NUCLEOTIDE SEQUENCE [LARGE SCALE GENOMIC DNA]</scope>
    <source>
        <strain evidence="5">4042</strain>
    </source>
</reference>
<dbReference type="PROSITE" id="PS51318">
    <property type="entry name" value="TAT"/>
    <property type="match status" value="1"/>
</dbReference>
<dbReference type="GO" id="GO:0003993">
    <property type="term" value="F:acid phosphatase activity"/>
    <property type="evidence" value="ECO:0007669"/>
    <property type="project" value="InterPro"/>
</dbReference>
<dbReference type="PATRIC" id="fig|1299334.3.peg.5626"/>
<dbReference type="Gene3D" id="2.60.40.380">
    <property type="entry name" value="Purple acid phosphatase-like, N-terminal"/>
    <property type="match status" value="1"/>
</dbReference>
<dbReference type="InterPro" id="IPR039331">
    <property type="entry name" value="PAPs-like"/>
</dbReference>
<evidence type="ECO:0000256" key="2">
    <source>
        <dbReference type="SAM" id="MobiDB-lite"/>
    </source>
</evidence>
<dbReference type="AlphaFoldDB" id="X8AL40"/>
<dbReference type="PANTHER" id="PTHR22953">
    <property type="entry name" value="ACID PHOSPHATASE RELATED"/>
    <property type="match status" value="1"/>
</dbReference>
<dbReference type="Pfam" id="PF16656">
    <property type="entry name" value="Pur_ac_phosph_N"/>
    <property type="match status" value="1"/>
</dbReference>
<evidence type="ECO:0000259" key="3">
    <source>
        <dbReference type="Pfam" id="PF00149"/>
    </source>
</evidence>
<dbReference type="SUPFAM" id="SSF49363">
    <property type="entry name" value="Purple acid phosphatase, N-terminal domain"/>
    <property type="match status" value="1"/>
</dbReference>
<evidence type="ECO:0000259" key="4">
    <source>
        <dbReference type="Pfam" id="PF16656"/>
    </source>
</evidence>
<dbReference type="InterPro" id="IPR008963">
    <property type="entry name" value="Purple_acid_Pase-like_N"/>
</dbReference>
<gene>
    <name evidence="5" type="ORF">I553_10261</name>
</gene>
<dbReference type="Pfam" id="PF00149">
    <property type="entry name" value="Metallophos"/>
    <property type="match status" value="1"/>
</dbReference>
<dbReference type="PANTHER" id="PTHR22953:SF153">
    <property type="entry name" value="PURPLE ACID PHOSPHATASE"/>
    <property type="match status" value="1"/>
</dbReference>
<proteinExistence type="predicted"/>
<dbReference type="EMBL" id="JAOB01000053">
    <property type="protein sequence ID" value="EUA32617.1"/>
    <property type="molecule type" value="Genomic_DNA"/>
</dbReference>
<dbReference type="SUPFAM" id="SSF56300">
    <property type="entry name" value="Metallo-dependent phosphatases"/>
    <property type="match status" value="1"/>
</dbReference>
<feature type="region of interest" description="Disordered" evidence="2">
    <location>
        <begin position="508"/>
        <end position="547"/>
    </location>
</feature>
<dbReference type="Gene3D" id="3.60.21.10">
    <property type="match status" value="1"/>
</dbReference>
<keyword evidence="1" id="KW-0732">Signal</keyword>
<dbReference type="InterPro" id="IPR004843">
    <property type="entry name" value="Calcineurin-like_PHP"/>
</dbReference>
<evidence type="ECO:0000256" key="1">
    <source>
        <dbReference type="ARBA" id="ARBA00022729"/>
    </source>
</evidence>
<name>X8AL40_MYCXE</name>
<evidence type="ECO:0000313" key="5">
    <source>
        <dbReference type="EMBL" id="EUA32617.1"/>
    </source>
</evidence>
<feature type="domain" description="Calcineurin-like phosphoesterase" evidence="3">
    <location>
        <begin position="200"/>
        <end position="390"/>
    </location>
</feature>